<organism evidence="1 2">
    <name type="scientific">Caerostris darwini</name>
    <dbReference type="NCBI Taxonomy" id="1538125"/>
    <lineage>
        <taxon>Eukaryota</taxon>
        <taxon>Metazoa</taxon>
        <taxon>Ecdysozoa</taxon>
        <taxon>Arthropoda</taxon>
        <taxon>Chelicerata</taxon>
        <taxon>Arachnida</taxon>
        <taxon>Araneae</taxon>
        <taxon>Araneomorphae</taxon>
        <taxon>Entelegynae</taxon>
        <taxon>Araneoidea</taxon>
        <taxon>Araneidae</taxon>
        <taxon>Caerostris</taxon>
    </lineage>
</organism>
<keyword evidence="2" id="KW-1185">Reference proteome</keyword>
<name>A0AAV4RC41_9ARAC</name>
<accession>A0AAV4RC41</accession>
<evidence type="ECO:0000313" key="1">
    <source>
        <dbReference type="EMBL" id="GIY19045.1"/>
    </source>
</evidence>
<reference evidence="1 2" key="1">
    <citation type="submission" date="2021-06" db="EMBL/GenBank/DDBJ databases">
        <title>Caerostris darwini draft genome.</title>
        <authorList>
            <person name="Kono N."/>
            <person name="Arakawa K."/>
        </authorList>
    </citation>
    <scope>NUCLEOTIDE SEQUENCE [LARGE SCALE GENOMIC DNA]</scope>
</reference>
<protein>
    <submittedName>
        <fullName evidence="1">Uncharacterized protein</fullName>
    </submittedName>
</protein>
<gene>
    <name evidence="1" type="ORF">CDAR_208381</name>
</gene>
<dbReference type="AlphaFoldDB" id="A0AAV4RC41"/>
<evidence type="ECO:0000313" key="2">
    <source>
        <dbReference type="Proteomes" id="UP001054837"/>
    </source>
</evidence>
<dbReference type="EMBL" id="BPLQ01006004">
    <property type="protein sequence ID" value="GIY19045.1"/>
    <property type="molecule type" value="Genomic_DNA"/>
</dbReference>
<sequence>MDFLVTYSWTSNNASRNVIKMRRMRNFLASRVHSDGSDPGGEILRNRVKEREKEGDCFAGKSRTMGMCLRNFTLFPMNIFCRAANIIKQRLRQFRRSASRHGSE</sequence>
<dbReference type="Proteomes" id="UP001054837">
    <property type="component" value="Unassembled WGS sequence"/>
</dbReference>
<comment type="caution">
    <text evidence="1">The sequence shown here is derived from an EMBL/GenBank/DDBJ whole genome shotgun (WGS) entry which is preliminary data.</text>
</comment>
<proteinExistence type="predicted"/>